<dbReference type="Proteomes" id="UP000654075">
    <property type="component" value="Unassembled WGS sequence"/>
</dbReference>
<accession>A0A813DFI0</accession>
<dbReference type="AlphaFoldDB" id="A0A813DFI0"/>
<reference evidence="1" key="1">
    <citation type="submission" date="2021-02" db="EMBL/GenBank/DDBJ databases">
        <authorList>
            <person name="Dougan E. K."/>
            <person name="Rhodes N."/>
            <person name="Thang M."/>
            <person name="Chan C."/>
        </authorList>
    </citation>
    <scope>NUCLEOTIDE SEQUENCE</scope>
</reference>
<comment type="caution">
    <text evidence="1">The sequence shown here is derived from an EMBL/GenBank/DDBJ whole genome shotgun (WGS) entry which is preliminary data.</text>
</comment>
<dbReference type="EMBL" id="CAJNNV010002026">
    <property type="protein sequence ID" value="CAE8586364.1"/>
    <property type="molecule type" value="Genomic_DNA"/>
</dbReference>
<organism evidence="1 2">
    <name type="scientific">Polarella glacialis</name>
    <name type="common">Dinoflagellate</name>
    <dbReference type="NCBI Taxonomy" id="89957"/>
    <lineage>
        <taxon>Eukaryota</taxon>
        <taxon>Sar</taxon>
        <taxon>Alveolata</taxon>
        <taxon>Dinophyceae</taxon>
        <taxon>Suessiales</taxon>
        <taxon>Suessiaceae</taxon>
        <taxon>Polarella</taxon>
    </lineage>
</organism>
<sequence>MRLSGALGVVVAAALASGKSHLERPREDISGELPAVRQLRSAMCLAGPLKQIPSRDTLERTNGAAASLRSDVLVVVLQGQYKVPQELAAALQPFQKLGWPVVLMKDSQSTLAFQAALSIRSERLRSYILPPDVRGVKLPFGPGRKLSRAGCFGYAERQCCRRRRRVANSTTHGHLLHHPALVLWIVPPPSLRSFHKVSPSSVWIPEGSDFDFQSVNDRLAIVPRAWADASFGLWRLLIKLSARAAGSRHM</sequence>
<evidence type="ECO:0000313" key="2">
    <source>
        <dbReference type="Proteomes" id="UP000654075"/>
    </source>
</evidence>
<proteinExistence type="predicted"/>
<name>A0A813DFI0_POLGL</name>
<protein>
    <submittedName>
        <fullName evidence="1">Uncharacterized protein</fullName>
    </submittedName>
</protein>
<gene>
    <name evidence="1" type="ORF">PGLA1383_LOCUS5238</name>
</gene>
<evidence type="ECO:0000313" key="1">
    <source>
        <dbReference type="EMBL" id="CAE8586364.1"/>
    </source>
</evidence>
<keyword evidence="2" id="KW-1185">Reference proteome</keyword>